<dbReference type="InterPro" id="IPR000868">
    <property type="entry name" value="Isochorismatase-like_dom"/>
</dbReference>
<dbReference type="EMBL" id="MBQD01000004">
    <property type="protein sequence ID" value="OCL36917.1"/>
    <property type="molecule type" value="Genomic_DNA"/>
</dbReference>
<protein>
    <submittedName>
        <fullName evidence="2">Cysteine hydrolase</fullName>
    </submittedName>
</protein>
<dbReference type="Pfam" id="PF00857">
    <property type="entry name" value="Isochorismatase"/>
    <property type="match status" value="1"/>
</dbReference>
<dbReference type="InterPro" id="IPR050272">
    <property type="entry name" value="Isochorismatase-like_hydrls"/>
</dbReference>
<sequence length="197" mass="21429">MSPSPESFGHLPGELALVVVDVQNSYFELPGLTEQKDALLPKVLDLIHAAHDAGRPVILVRTQHERDRSTWTLNMLEDHQGFAFPGTAEAQFVDGVADVPHVEIVKTRDSAFHGTDLRGQLELLGVTRLLLCGVSTHSCIAQTATDAFAYNLYVAVAVDAVTSENADLARALLEFLRTEMRQPTLAQADCLALLSGR</sequence>
<evidence type="ECO:0000259" key="1">
    <source>
        <dbReference type="Pfam" id="PF00857"/>
    </source>
</evidence>
<dbReference type="SUPFAM" id="SSF52499">
    <property type="entry name" value="Isochorismatase-like hydrolases"/>
    <property type="match status" value="1"/>
</dbReference>
<proteinExistence type="predicted"/>
<dbReference type="CDD" id="cd00431">
    <property type="entry name" value="cysteine_hydrolases"/>
    <property type="match status" value="1"/>
</dbReference>
<dbReference type="AlphaFoldDB" id="A0A1C0ARC3"/>
<dbReference type="PANTHER" id="PTHR43540:SF6">
    <property type="entry name" value="ISOCHORISMATASE-LIKE DOMAIN-CONTAINING PROTEIN"/>
    <property type="match status" value="1"/>
</dbReference>
<accession>A0A1C0ARC3</accession>
<keyword evidence="2" id="KW-0378">Hydrolase</keyword>
<dbReference type="GO" id="GO:0016787">
    <property type="term" value="F:hydrolase activity"/>
    <property type="evidence" value="ECO:0007669"/>
    <property type="project" value="UniProtKB-KW"/>
</dbReference>
<evidence type="ECO:0000313" key="3">
    <source>
        <dbReference type="Proteomes" id="UP000093501"/>
    </source>
</evidence>
<reference evidence="3" key="1">
    <citation type="submission" date="2016-07" db="EMBL/GenBank/DDBJ databases">
        <authorList>
            <person name="Florea S."/>
            <person name="Webb J.S."/>
            <person name="Jaromczyk J."/>
            <person name="Schardl C.L."/>
        </authorList>
    </citation>
    <scope>NUCLEOTIDE SEQUENCE [LARGE SCALE GENOMIC DNA]</scope>
    <source>
        <strain evidence="3">IPBSL-7</strain>
    </source>
</reference>
<gene>
    <name evidence="2" type="ORF">BCR15_12600</name>
</gene>
<comment type="caution">
    <text evidence="2">The sequence shown here is derived from an EMBL/GenBank/DDBJ whole genome shotgun (WGS) entry which is preliminary data.</text>
</comment>
<name>A0A1C0ARC3_9ACTN</name>
<keyword evidence="3" id="KW-1185">Reference proteome</keyword>
<dbReference type="PANTHER" id="PTHR43540">
    <property type="entry name" value="PEROXYUREIDOACRYLATE/UREIDOACRYLATE AMIDOHYDROLASE-RELATED"/>
    <property type="match status" value="1"/>
</dbReference>
<organism evidence="2 3">
    <name type="scientific">Tessaracoccus lapidicaptus</name>
    <dbReference type="NCBI Taxonomy" id="1427523"/>
    <lineage>
        <taxon>Bacteria</taxon>
        <taxon>Bacillati</taxon>
        <taxon>Actinomycetota</taxon>
        <taxon>Actinomycetes</taxon>
        <taxon>Propionibacteriales</taxon>
        <taxon>Propionibacteriaceae</taxon>
        <taxon>Tessaracoccus</taxon>
    </lineage>
</organism>
<feature type="domain" description="Isochorismatase-like" evidence="1">
    <location>
        <begin position="16"/>
        <end position="183"/>
    </location>
</feature>
<dbReference type="RefSeq" id="WP_068749867.1">
    <property type="nucleotide sequence ID" value="NZ_LR214441.1"/>
</dbReference>
<dbReference type="Gene3D" id="3.40.50.850">
    <property type="entry name" value="Isochorismatase-like"/>
    <property type="match status" value="1"/>
</dbReference>
<evidence type="ECO:0000313" key="2">
    <source>
        <dbReference type="EMBL" id="OCL36917.1"/>
    </source>
</evidence>
<dbReference type="Proteomes" id="UP000093501">
    <property type="component" value="Unassembled WGS sequence"/>
</dbReference>
<dbReference type="InterPro" id="IPR036380">
    <property type="entry name" value="Isochorismatase-like_sf"/>
</dbReference>